<dbReference type="RefSeq" id="WP_345162543.1">
    <property type="nucleotide sequence ID" value="NZ_BAABGX010000001.1"/>
</dbReference>
<dbReference type="InterPro" id="IPR034660">
    <property type="entry name" value="DinB/YfiT-like"/>
</dbReference>
<gene>
    <name evidence="2" type="ORF">GCM10023183_07800</name>
</gene>
<comment type="caution">
    <text evidence="2">The sequence shown here is derived from an EMBL/GenBank/DDBJ whole genome shotgun (WGS) entry which is preliminary data.</text>
</comment>
<organism evidence="2 3">
    <name type="scientific">Nibribacter koreensis</name>
    <dbReference type="NCBI Taxonomy" id="1084519"/>
    <lineage>
        <taxon>Bacteria</taxon>
        <taxon>Pseudomonadati</taxon>
        <taxon>Bacteroidota</taxon>
        <taxon>Cytophagia</taxon>
        <taxon>Cytophagales</taxon>
        <taxon>Hymenobacteraceae</taxon>
        <taxon>Nibribacter</taxon>
    </lineage>
</organism>
<dbReference type="Gene3D" id="1.20.120.450">
    <property type="entry name" value="dinb family like domain"/>
    <property type="match status" value="1"/>
</dbReference>
<proteinExistence type="predicted"/>
<feature type="domain" description="DinB-like" evidence="1">
    <location>
        <begin position="30"/>
        <end position="159"/>
    </location>
</feature>
<name>A0ABP8FAK1_9BACT</name>
<evidence type="ECO:0000313" key="2">
    <source>
        <dbReference type="EMBL" id="GAA4299019.1"/>
    </source>
</evidence>
<evidence type="ECO:0000313" key="3">
    <source>
        <dbReference type="Proteomes" id="UP001501844"/>
    </source>
</evidence>
<evidence type="ECO:0000259" key="1">
    <source>
        <dbReference type="Pfam" id="PF12867"/>
    </source>
</evidence>
<dbReference type="SUPFAM" id="SSF109854">
    <property type="entry name" value="DinB/YfiT-like putative metalloenzymes"/>
    <property type="match status" value="1"/>
</dbReference>
<dbReference type="EMBL" id="BAABGX010000001">
    <property type="protein sequence ID" value="GAA4299019.1"/>
    <property type="molecule type" value="Genomic_DNA"/>
</dbReference>
<dbReference type="Pfam" id="PF12867">
    <property type="entry name" value="DinB_2"/>
    <property type="match status" value="1"/>
</dbReference>
<dbReference type="Proteomes" id="UP001501844">
    <property type="component" value="Unassembled WGS sequence"/>
</dbReference>
<keyword evidence="3" id="KW-1185">Reference proteome</keyword>
<reference evidence="3" key="1">
    <citation type="journal article" date="2019" name="Int. J. Syst. Evol. Microbiol.">
        <title>The Global Catalogue of Microorganisms (GCM) 10K type strain sequencing project: providing services to taxonomists for standard genome sequencing and annotation.</title>
        <authorList>
            <consortium name="The Broad Institute Genomics Platform"/>
            <consortium name="The Broad Institute Genome Sequencing Center for Infectious Disease"/>
            <person name="Wu L."/>
            <person name="Ma J."/>
        </authorList>
    </citation>
    <scope>NUCLEOTIDE SEQUENCE [LARGE SCALE GENOMIC DNA]</scope>
    <source>
        <strain evidence="3">JCM 17917</strain>
    </source>
</reference>
<sequence length="177" mass="19568">MDIPAREVWQRGPLPGVPSILQPVAHALLQAEEEVQKEMQAFPEELLWKRLGGVASVGFHLQHLTGVLDRLFTYALAQPLQQEQLQSLAIEGKESPDIVVSQLVAAFHGQVEKAIAQLKNEEETQLLAARGIGRAQIPTTVLGLYVHAAEHTMRHVGQLLVTARILKSMTHDQRAID</sequence>
<dbReference type="InterPro" id="IPR024775">
    <property type="entry name" value="DinB-like"/>
</dbReference>
<protein>
    <recommendedName>
        <fullName evidence="1">DinB-like domain-containing protein</fullName>
    </recommendedName>
</protein>
<accession>A0ABP8FAK1</accession>